<evidence type="ECO:0000313" key="2">
    <source>
        <dbReference type="Proteomes" id="UP001598352"/>
    </source>
</evidence>
<comment type="caution">
    <text evidence="1">The sequence shown here is derived from an EMBL/GenBank/DDBJ whole genome shotgun (WGS) entry which is preliminary data.</text>
</comment>
<evidence type="ECO:0000313" key="1">
    <source>
        <dbReference type="EMBL" id="MFD4821599.1"/>
    </source>
</evidence>
<sequence>MRFPAEARRDVHVRYTRPSCMGGFAWFTVDFEPLPDGRLGFDFVNPLGPGDIDAECAQAVSDGILLWLVGAGRQNVNFDRPPLPTAKELAAGAPVRPDAGPGFIALRAVLRHSRLHPVDSLPLTHARAGRRPGRTGLSRARCQLLRSKTPHSVNGSAWT</sequence>
<protein>
    <submittedName>
        <fullName evidence="1">Uncharacterized protein</fullName>
    </submittedName>
</protein>
<gene>
    <name evidence="1" type="ORF">ACFWOQ_03400</name>
</gene>
<keyword evidence="2" id="KW-1185">Reference proteome</keyword>
<reference evidence="1 2" key="1">
    <citation type="submission" date="2024-09" db="EMBL/GenBank/DDBJ databases">
        <title>The Natural Products Discovery Center: Release of the First 8490 Sequenced Strains for Exploring Actinobacteria Biosynthetic Diversity.</title>
        <authorList>
            <person name="Kalkreuter E."/>
            <person name="Kautsar S.A."/>
            <person name="Yang D."/>
            <person name="Bader C.D."/>
            <person name="Teijaro C.N."/>
            <person name="Fluegel L."/>
            <person name="Davis C.M."/>
            <person name="Simpson J.R."/>
            <person name="Lauterbach L."/>
            <person name="Steele A.D."/>
            <person name="Gui C."/>
            <person name="Meng S."/>
            <person name="Li G."/>
            <person name="Viehrig K."/>
            <person name="Ye F."/>
            <person name="Su P."/>
            <person name="Kiefer A.F."/>
            <person name="Nichols A."/>
            <person name="Cepeda A.J."/>
            <person name="Yan W."/>
            <person name="Fan B."/>
            <person name="Jiang Y."/>
            <person name="Adhikari A."/>
            <person name="Zheng C.-J."/>
            <person name="Schuster L."/>
            <person name="Cowan T.M."/>
            <person name="Smanski M.J."/>
            <person name="Chevrette M.G."/>
            <person name="De Carvalho L.P.S."/>
            <person name="Shen B."/>
        </authorList>
    </citation>
    <scope>NUCLEOTIDE SEQUENCE [LARGE SCALE GENOMIC DNA]</scope>
    <source>
        <strain evidence="1 2">NPDC058428</strain>
    </source>
</reference>
<name>A0ABW6ETG5_9ACTN</name>
<organism evidence="1 2">
    <name type="scientific">Streptomyces rubiginosohelvolus</name>
    <dbReference type="NCBI Taxonomy" id="67362"/>
    <lineage>
        <taxon>Bacteria</taxon>
        <taxon>Bacillati</taxon>
        <taxon>Actinomycetota</taxon>
        <taxon>Actinomycetes</taxon>
        <taxon>Kitasatosporales</taxon>
        <taxon>Streptomycetaceae</taxon>
        <taxon>Streptomyces</taxon>
    </lineage>
</organism>
<accession>A0ABW6ETG5</accession>
<dbReference type="EMBL" id="JBHXKZ010000002">
    <property type="protein sequence ID" value="MFD4821599.1"/>
    <property type="molecule type" value="Genomic_DNA"/>
</dbReference>
<dbReference type="RefSeq" id="WP_382770009.1">
    <property type="nucleotide sequence ID" value="NZ_JBHXKZ010000002.1"/>
</dbReference>
<dbReference type="Proteomes" id="UP001598352">
    <property type="component" value="Unassembled WGS sequence"/>
</dbReference>
<proteinExistence type="predicted"/>